<organism evidence="1 2">
    <name type="scientific">Lasiodiplodia mahajangana</name>
    <dbReference type="NCBI Taxonomy" id="1108764"/>
    <lineage>
        <taxon>Eukaryota</taxon>
        <taxon>Fungi</taxon>
        <taxon>Dikarya</taxon>
        <taxon>Ascomycota</taxon>
        <taxon>Pezizomycotina</taxon>
        <taxon>Dothideomycetes</taxon>
        <taxon>Dothideomycetes incertae sedis</taxon>
        <taxon>Botryosphaeriales</taxon>
        <taxon>Botryosphaeriaceae</taxon>
        <taxon>Lasiodiplodia</taxon>
    </lineage>
</organism>
<dbReference type="EMBL" id="JAPUUL010000810">
    <property type="protein sequence ID" value="KAJ8129281.1"/>
    <property type="molecule type" value="Genomic_DNA"/>
</dbReference>
<evidence type="ECO:0000313" key="1">
    <source>
        <dbReference type="EMBL" id="KAJ8129281.1"/>
    </source>
</evidence>
<evidence type="ECO:0000313" key="2">
    <source>
        <dbReference type="Proteomes" id="UP001153332"/>
    </source>
</evidence>
<reference evidence="1" key="1">
    <citation type="submission" date="2022-12" db="EMBL/GenBank/DDBJ databases">
        <title>Genome Sequence of Lasiodiplodia mahajangana.</title>
        <authorList>
            <person name="Buettner E."/>
        </authorList>
    </citation>
    <scope>NUCLEOTIDE SEQUENCE</scope>
    <source>
        <strain evidence="1">VT137</strain>
    </source>
</reference>
<name>A0ACC2JP78_9PEZI</name>
<keyword evidence="2" id="KW-1185">Reference proteome</keyword>
<accession>A0ACC2JP78</accession>
<protein>
    <submittedName>
        <fullName evidence="1">Uncharacterized protein</fullName>
    </submittedName>
</protein>
<dbReference type="Proteomes" id="UP001153332">
    <property type="component" value="Unassembled WGS sequence"/>
</dbReference>
<sequence length="76" mass="8445">MLATLGYKGYGTYFIYGSFGVIMLVFVFFFIPETKGVSLEHMGELFGEEPVESKKVSEDSKPAVTEISETHGSQRV</sequence>
<comment type="caution">
    <text evidence="1">The sequence shown here is derived from an EMBL/GenBank/DDBJ whole genome shotgun (WGS) entry which is preliminary data.</text>
</comment>
<gene>
    <name evidence="1" type="ORF">O1611_g4353</name>
</gene>
<proteinExistence type="predicted"/>